<feature type="domain" description="Schlafen AlbA-2" evidence="1">
    <location>
        <begin position="11"/>
        <end position="128"/>
    </location>
</feature>
<reference evidence="3 4" key="1">
    <citation type="submission" date="2013-11" db="EMBL/GenBank/DDBJ databases">
        <title>Single cell genomics of uncultured Tannerella BU063 (oral taxon 286).</title>
        <authorList>
            <person name="Beall C.J."/>
            <person name="Campbell A.G."/>
            <person name="Griffen A.L."/>
            <person name="Podar M."/>
            <person name="Leys E.J."/>
        </authorList>
    </citation>
    <scope>NUCLEOTIDE SEQUENCE [LARGE SCALE GENOMIC DNA]</scope>
    <source>
        <strain evidence="3">Cell 2</strain>
    </source>
</reference>
<dbReference type="PANTHER" id="PTHR30595:SF6">
    <property type="entry name" value="SCHLAFEN ALBA-2 DOMAIN-CONTAINING PROTEIN"/>
    <property type="match status" value="1"/>
</dbReference>
<dbReference type="EMBL" id="AYUF01000421">
    <property type="protein sequence ID" value="ETK02023.1"/>
    <property type="molecule type" value="Genomic_DNA"/>
</dbReference>
<dbReference type="InterPro" id="IPR038461">
    <property type="entry name" value="Schlafen_AlbA_2_dom_sf"/>
</dbReference>
<comment type="caution">
    <text evidence="3">The sequence shown here is derived from an EMBL/GenBank/DDBJ whole genome shotgun (WGS) entry which is preliminary data.</text>
</comment>
<dbReference type="PATRIC" id="fig|1411148.3.peg.939"/>
<sequence>MKRVKDIAIAESSDSDFKERLETKNAKSWLKSVSAFANGIGGTLYFGVEDQTHRIIGLDDLQTTIGKITELIVARITPRPSFECIPIAHDGKSALAVRVDSGKLTPFYYVHDNHHTAYIRMGDESVPATDYQLNELILKGRNETYDSRITDKQRTDYSFTLLEATYLHTLNQRMHAGDYVSFGLAAEDGRLTHAGLLFADQCPLPDSRVFCTRWNGLQRGSVFEDAADDAEYSGNLIYLLQSATEFIRRNTRKGWTKTATGRVEKPDYAERAYFEGIVNALIHRTYDFRGTEVHVEMYDDRLVISSPGDIYGGGELEPLDDGSYISKRRNPILADVFSRLKYMERRGSGIRKIIEATAGLYGYTADKAPHFFVNKQNDFFLSIPNVNYPEAPNTIHDTIHDTVHDTIHDKTERLLLFCEAPRSREEMMAHIGLKSRLHFQKQYLRPLLDEGKIEMTIPDKPRSKHQKYRAK</sequence>
<dbReference type="InterPro" id="IPR038475">
    <property type="entry name" value="RecG_C_sf"/>
</dbReference>
<dbReference type="Pfam" id="PF13749">
    <property type="entry name" value="HATPase_c_4"/>
    <property type="match status" value="1"/>
</dbReference>
<protein>
    <submittedName>
        <fullName evidence="3">ATPase AAA</fullName>
    </submittedName>
</protein>
<dbReference type="InterPro" id="IPR049514">
    <property type="entry name" value="Fic-like_C"/>
</dbReference>
<evidence type="ECO:0000259" key="1">
    <source>
        <dbReference type="Pfam" id="PF04326"/>
    </source>
</evidence>
<dbReference type="Pfam" id="PF21247">
    <property type="entry name" value="Fic-like_C"/>
    <property type="match status" value="1"/>
</dbReference>
<evidence type="ECO:0000259" key="2">
    <source>
        <dbReference type="Pfam" id="PF21247"/>
    </source>
</evidence>
<dbReference type="Pfam" id="PF04326">
    <property type="entry name" value="SLFN_AlbA_2"/>
    <property type="match status" value="1"/>
</dbReference>
<feature type="domain" description="Filamentation induced by cAMP protein Fic-like C-terminal" evidence="2">
    <location>
        <begin position="413"/>
        <end position="469"/>
    </location>
</feature>
<evidence type="ECO:0000313" key="3">
    <source>
        <dbReference type="EMBL" id="ETK02023.1"/>
    </source>
</evidence>
<dbReference type="Gene3D" id="3.30.950.30">
    <property type="entry name" value="Schlafen, AAA domain"/>
    <property type="match status" value="1"/>
</dbReference>
<dbReference type="PANTHER" id="PTHR30595">
    <property type="entry name" value="GLPR-RELATED TRANSCRIPTIONAL REPRESSOR"/>
    <property type="match status" value="1"/>
</dbReference>
<dbReference type="AlphaFoldDB" id="W2C4N0"/>
<gene>
    <name evidence="3" type="ORF">N425_06320</name>
</gene>
<organism evidence="3 4">
    <name type="scientific">Tannerella sp. oral taxon BU063 isolate Cell 2</name>
    <dbReference type="NCBI Taxonomy" id="1411148"/>
    <lineage>
        <taxon>Bacteria</taxon>
        <taxon>Pseudomonadati</taxon>
        <taxon>Bacteroidota</taxon>
        <taxon>Bacteroidia</taxon>
        <taxon>Bacteroidales</taxon>
        <taxon>Tannerellaceae</taxon>
        <taxon>Tannerella</taxon>
    </lineage>
</organism>
<accession>W2C4N0</accession>
<proteinExistence type="predicted"/>
<dbReference type="Gene3D" id="3.30.565.60">
    <property type="match status" value="1"/>
</dbReference>
<dbReference type="InterPro" id="IPR007421">
    <property type="entry name" value="Schlafen_AlbA_2_dom"/>
</dbReference>
<dbReference type="Proteomes" id="UP000018837">
    <property type="component" value="Unassembled WGS sequence"/>
</dbReference>
<evidence type="ECO:0000313" key="4">
    <source>
        <dbReference type="Proteomes" id="UP000018837"/>
    </source>
</evidence>
<name>W2C4N0_9BACT</name>